<keyword evidence="1" id="KW-0547">Nucleotide-binding</keyword>
<dbReference type="InterPro" id="IPR050168">
    <property type="entry name" value="AAA_ATPase_domain"/>
</dbReference>
<name>A0A414MFB6_9BACE</name>
<evidence type="ECO:0000313" key="3">
    <source>
        <dbReference type="EMBL" id="RHF09965.1"/>
    </source>
</evidence>
<dbReference type="EMBL" id="QSLA01000005">
    <property type="protein sequence ID" value="RHF09965.1"/>
    <property type="molecule type" value="Genomic_DNA"/>
</dbReference>
<dbReference type="GO" id="GO:0016887">
    <property type="term" value="F:ATP hydrolysis activity"/>
    <property type="evidence" value="ECO:0007669"/>
    <property type="project" value="TreeGrafter"/>
</dbReference>
<reference evidence="3 4" key="1">
    <citation type="submission" date="2018-08" db="EMBL/GenBank/DDBJ databases">
        <title>A genome reference for cultivated species of the human gut microbiota.</title>
        <authorList>
            <person name="Zou Y."/>
            <person name="Xue W."/>
            <person name="Luo G."/>
        </authorList>
    </citation>
    <scope>NUCLEOTIDE SEQUENCE [LARGE SCALE GENOMIC DNA]</scope>
    <source>
        <strain evidence="3 4">AM26-26AC</strain>
    </source>
</reference>
<evidence type="ECO:0000256" key="1">
    <source>
        <dbReference type="ARBA" id="ARBA00022741"/>
    </source>
</evidence>
<dbReference type="SUPFAM" id="SSF52540">
    <property type="entry name" value="P-loop containing nucleoside triphosphate hydrolases"/>
    <property type="match status" value="1"/>
</dbReference>
<dbReference type="RefSeq" id="WP_118226837.1">
    <property type="nucleotide sequence ID" value="NZ_JADNLN010000006.1"/>
</dbReference>
<dbReference type="Gene3D" id="3.40.50.300">
    <property type="entry name" value="P-loop containing nucleotide triphosphate hydrolases"/>
    <property type="match status" value="1"/>
</dbReference>
<evidence type="ECO:0000313" key="4">
    <source>
        <dbReference type="Proteomes" id="UP000283538"/>
    </source>
</evidence>
<dbReference type="Proteomes" id="UP000283538">
    <property type="component" value="Unassembled WGS sequence"/>
</dbReference>
<comment type="caution">
    <text evidence="3">The sequence shown here is derived from an EMBL/GenBank/DDBJ whole genome shotgun (WGS) entry which is preliminary data.</text>
</comment>
<dbReference type="AlphaFoldDB" id="A0A414MFB6"/>
<gene>
    <name evidence="3" type="ORF">DW701_06045</name>
</gene>
<dbReference type="PANTHER" id="PTHR23077">
    <property type="entry name" value="AAA-FAMILY ATPASE"/>
    <property type="match status" value="1"/>
</dbReference>
<protein>
    <submittedName>
        <fullName evidence="3">ATP-binding protein</fullName>
    </submittedName>
</protein>
<keyword evidence="2 3" id="KW-0067">ATP-binding</keyword>
<dbReference type="InterPro" id="IPR027417">
    <property type="entry name" value="P-loop_NTPase"/>
</dbReference>
<evidence type="ECO:0000256" key="2">
    <source>
        <dbReference type="ARBA" id="ARBA00022840"/>
    </source>
</evidence>
<dbReference type="GO" id="GO:0005524">
    <property type="term" value="F:ATP binding"/>
    <property type="evidence" value="ECO:0007669"/>
    <property type="project" value="UniProtKB-KW"/>
</dbReference>
<organism evidence="3 4">
    <name type="scientific">Bacteroides eggerthii</name>
    <dbReference type="NCBI Taxonomy" id="28111"/>
    <lineage>
        <taxon>Bacteria</taxon>
        <taxon>Pseudomonadati</taxon>
        <taxon>Bacteroidota</taxon>
        <taxon>Bacteroidia</taxon>
        <taxon>Bacteroidales</taxon>
        <taxon>Bacteroidaceae</taxon>
        <taxon>Bacteroides</taxon>
    </lineage>
</organism>
<proteinExistence type="predicted"/>
<dbReference type="PANTHER" id="PTHR23077:SF171">
    <property type="entry name" value="NUCLEAR VALOSIN-CONTAINING PROTEIN-LIKE"/>
    <property type="match status" value="1"/>
</dbReference>
<sequence>MENRDVSHKKVGNGFADVAGMEDLKTQLQSDVIDLLQHPKEAKDLGLSIPNGLLFYGPPGCGKTFFIH</sequence>
<accession>A0A414MFB6</accession>